<name>A0A1H2NUE5_PSEVA</name>
<dbReference type="AlphaFoldDB" id="A0A1H2NUE5"/>
<reference evidence="2" key="1">
    <citation type="journal article" date="2019" name="bioRxiv">
        <title>Bacterially produced spermidine induces plant systemic susceptibility to pathogens.</title>
        <authorList>
            <person name="Melnyk R.A."/>
            <person name="Beskrovnaya P.A."/>
            <person name="Liu Z."/>
            <person name="Song Y."/>
            <person name="Haney C.H."/>
        </authorList>
    </citation>
    <scope>NUCLEOTIDE SEQUENCE [LARGE SCALE GENOMIC DNA]</scope>
    <source>
        <strain evidence="2">Dha-51</strain>
    </source>
</reference>
<accession>A0A1H2NUE5</accession>
<evidence type="ECO:0000313" key="1">
    <source>
        <dbReference type="EMBL" id="TDB64962.1"/>
    </source>
</evidence>
<evidence type="ECO:0000313" key="2">
    <source>
        <dbReference type="Proteomes" id="UP000295254"/>
    </source>
</evidence>
<keyword evidence="2" id="KW-1185">Reference proteome</keyword>
<dbReference type="OrthoDB" id="7032559at2"/>
<organism evidence="1 2">
    <name type="scientific">Pseudomonas vancouverensis</name>
    <dbReference type="NCBI Taxonomy" id="95300"/>
    <lineage>
        <taxon>Bacteria</taxon>
        <taxon>Pseudomonadati</taxon>
        <taxon>Pseudomonadota</taxon>
        <taxon>Gammaproteobacteria</taxon>
        <taxon>Pseudomonadales</taxon>
        <taxon>Pseudomonadaceae</taxon>
        <taxon>Pseudomonas</taxon>
    </lineage>
</organism>
<proteinExistence type="predicted"/>
<dbReference type="Proteomes" id="UP000295254">
    <property type="component" value="Unassembled WGS sequence"/>
</dbReference>
<sequence>MLAMVVNDDVGCPVTRGVAKFIASMLAPTGGNVFRQVAQGLLGMPYLRRRMAIALWDVCNRAASKRLDG</sequence>
<comment type="caution">
    <text evidence="1">The sequence shown here is derived from an EMBL/GenBank/DDBJ whole genome shotgun (WGS) entry which is preliminary data.</text>
</comment>
<gene>
    <name evidence="1" type="ORF">EIY72_11130</name>
</gene>
<protein>
    <submittedName>
        <fullName evidence="1">Uncharacterized protein</fullName>
    </submittedName>
</protein>
<dbReference type="EMBL" id="RRZK01000009">
    <property type="protein sequence ID" value="TDB64962.1"/>
    <property type="molecule type" value="Genomic_DNA"/>
</dbReference>